<name>A0ABV9D186_9GAMM</name>
<keyword evidence="1" id="KW-1133">Transmembrane helix</keyword>
<accession>A0ABV9D186</accession>
<gene>
    <name evidence="2" type="ORF">ACFO0U_08540</name>
</gene>
<dbReference type="Proteomes" id="UP001596030">
    <property type="component" value="Unassembled WGS sequence"/>
</dbReference>
<evidence type="ECO:0000313" key="3">
    <source>
        <dbReference type="Proteomes" id="UP001596030"/>
    </source>
</evidence>
<proteinExistence type="predicted"/>
<keyword evidence="1" id="KW-0472">Membrane</keyword>
<protein>
    <submittedName>
        <fullName evidence="2">Uncharacterized protein</fullName>
    </submittedName>
</protein>
<dbReference type="EMBL" id="JBHSEU010000013">
    <property type="protein sequence ID" value="MFC4538815.1"/>
    <property type="molecule type" value="Genomic_DNA"/>
</dbReference>
<feature type="transmembrane region" description="Helical" evidence="1">
    <location>
        <begin position="5"/>
        <end position="24"/>
    </location>
</feature>
<sequence>MKLPIYAFLMLLATIYDVVQVVSYWGTNWILLYSGVLVLFITLFIAMLQAVDAESWEMKWMLLYTIPAALLLFGSLADYFNFQNHILVVANQKPMPTLIPGTSADYRGAVISHFVSMTFPIVARALSVVIEFGLALSGLTNGSSGRP</sequence>
<feature type="transmembrane region" description="Helical" evidence="1">
    <location>
        <begin position="30"/>
        <end position="48"/>
    </location>
</feature>
<evidence type="ECO:0000256" key="1">
    <source>
        <dbReference type="SAM" id="Phobius"/>
    </source>
</evidence>
<reference evidence="3" key="1">
    <citation type="journal article" date="2019" name="Int. J. Syst. Evol. Microbiol.">
        <title>The Global Catalogue of Microorganisms (GCM) 10K type strain sequencing project: providing services to taxonomists for standard genome sequencing and annotation.</title>
        <authorList>
            <consortium name="The Broad Institute Genomics Platform"/>
            <consortium name="The Broad Institute Genome Sequencing Center for Infectious Disease"/>
            <person name="Wu L."/>
            <person name="Ma J."/>
        </authorList>
    </citation>
    <scope>NUCLEOTIDE SEQUENCE [LARGE SCALE GENOMIC DNA]</scope>
    <source>
        <strain evidence="3">CGMCC 1.12121</strain>
    </source>
</reference>
<comment type="caution">
    <text evidence="2">The sequence shown here is derived from an EMBL/GenBank/DDBJ whole genome shotgun (WGS) entry which is preliminary data.</text>
</comment>
<keyword evidence="1" id="KW-0812">Transmembrane</keyword>
<feature type="transmembrane region" description="Helical" evidence="1">
    <location>
        <begin position="60"/>
        <end position="80"/>
    </location>
</feature>
<dbReference type="RefSeq" id="WP_378110145.1">
    <property type="nucleotide sequence ID" value="NZ_JBHSEU010000013.1"/>
</dbReference>
<keyword evidence="3" id="KW-1185">Reference proteome</keyword>
<organism evidence="2 3">
    <name type="scientific">Chromohalobacter sarecensis</name>
    <dbReference type="NCBI Taxonomy" id="245294"/>
    <lineage>
        <taxon>Bacteria</taxon>
        <taxon>Pseudomonadati</taxon>
        <taxon>Pseudomonadota</taxon>
        <taxon>Gammaproteobacteria</taxon>
        <taxon>Oceanospirillales</taxon>
        <taxon>Halomonadaceae</taxon>
        <taxon>Chromohalobacter</taxon>
    </lineage>
</organism>
<evidence type="ECO:0000313" key="2">
    <source>
        <dbReference type="EMBL" id="MFC4538815.1"/>
    </source>
</evidence>